<proteinExistence type="predicted"/>
<comment type="caution">
    <text evidence="2">The sequence shown here is derived from an EMBL/GenBank/DDBJ whole genome shotgun (WGS) entry which is preliminary data.</text>
</comment>
<evidence type="ECO:0000256" key="1">
    <source>
        <dbReference type="SAM" id="Phobius"/>
    </source>
</evidence>
<keyword evidence="1" id="KW-0812">Transmembrane</keyword>
<dbReference type="VEuPathDB" id="FungiDB:CXQ87_003462"/>
<dbReference type="EMBL" id="PKFP01000003">
    <property type="protein sequence ID" value="PVH15616.1"/>
    <property type="molecule type" value="Genomic_DNA"/>
</dbReference>
<keyword evidence="3" id="KW-1185">Reference proteome</keyword>
<feature type="transmembrane region" description="Helical" evidence="1">
    <location>
        <begin position="271"/>
        <end position="290"/>
    </location>
</feature>
<dbReference type="GeneID" id="37003462"/>
<feature type="transmembrane region" description="Helical" evidence="1">
    <location>
        <begin position="116"/>
        <end position="136"/>
    </location>
</feature>
<reference evidence="2 3" key="1">
    <citation type="submission" date="2017-12" db="EMBL/GenBank/DDBJ databases">
        <title>Genome Sequence of the Amphotericin B-resistant Candida duobushaemulonii strain, B09383.</title>
        <authorList>
            <person name="Chow N.A."/>
            <person name="Gade L."/>
            <person name="Batra D."/>
            <person name="Rowe L.A."/>
            <person name="Loparev V.N."/>
            <person name="Litvintseva A.P."/>
        </authorList>
    </citation>
    <scope>NUCLEOTIDE SEQUENCE [LARGE SCALE GENOMIC DNA]</scope>
    <source>
        <strain evidence="2 3">B09383</strain>
    </source>
</reference>
<evidence type="ECO:0000313" key="2">
    <source>
        <dbReference type="EMBL" id="PVH15616.1"/>
    </source>
</evidence>
<feature type="transmembrane region" description="Helical" evidence="1">
    <location>
        <begin position="310"/>
        <end position="327"/>
    </location>
</feature>
<keyword evidence="1" id="KW-1133">Transmembrane helix</keyword>
<gene>
    <name evidence="2" type="ORF">CXQ87_003462</name>
</gene>
<sequence>MAEDLTRDERERMLSYSINLMALVMPSDSPTNGEFRRHTTPLLGFPRQLWMATWNYNYKEGIRSGCGYLVSNYWSVCGWMGPFFCALVFATTVRSYFNYREDDAEGSLRYAHRTAFLSALLIASLQALTCLLDLIFSINQRLRLWWIDCKLEGFIETHYKENDMSREQNINLIIQAVQSFGSENVDNKTVRMVFARKEYSDENIHDVAAIFANNYCSAPAKEGEDVFFVLVKLKNYFIRKNLPSREYDQLLQKVLSGKSAKLKRWYPGKWIRSYTAPCLCALMLALLLFATQDSLKSWGDVVRELESSGIPILLPSFLMPLVAVIFNI</sequence>
<dbReference type="RefSeq" id="XP_025336556.1">
    <property type="nucleotide sequence ID" value="XM_025481938.1"/>
</dbReference>
<evidence type="ECO:0000313" key="3">
    <source>
        <dbReference type="Proteomes" id="UP000244406"/>
    </source>
</evidence>
<accession>A0A2V1ADK7</accession>
<protein>
    <submittedName>
        <fullName evidence="2">Uncharacterized protein</fullName>
    </submittedName>
</protein>
<keyword evidence="1" id="KW-0472">Membrane</keyword>
<name>A0A2V1ADK7_9ASCO</name>
<organism evidence="2 3">
    <name type="scientific">Candidozyma duobushaemuli</name>
    <dbReference type="NCBI Taxonomy" id="1231522"/>
    <lineage>
        <taxon>Eukaryota</taxon>
        <taxon>Fungi</taxon>
        <taxon>Dikarya</taxon>
        <taxon>Ascomycota</taxon>
        <taxon>Saccharomycotina</taxon>
        <taxon>Pichiomycetes</taxon>
        <taxon>Metschnikowiaceae</taxon>
        <taxon>Candidozyma</taxon>
    </lineage>
</organism>
<feature type="transmembrane region" description="Helical" evidence="1">
    <location>
        <begin position="73"/>
        <end position="96"/>
    </location>
</feature>
<dbReference type="Proteomes" id="UP000244406">
    <property type="component" value="Unassembled WGS sequence"/>
</dbReference>
<dbReference type="AlphaFoldDB" id="A0A2V1ADK7"/>